<keyword evidence="2" id="KW-1133">Transmembrane helix</keyword>
<organism evidence="3 4">
    <name type="scientific">Cochliobolus carbonum (strain 26-R-13)</name>
    <name type="common">Maize leaf spot fungus</name>
    <name type="synonym">Bipolaris zeicola</name>
    <dbReference type="NCBI Taxonomy" id="930089"/>
    <lineage>
        <taxon>Eukaryota</taxon>
        <taxon>Fungi</taxon>
        <taxon>Dikarya</taxon>
        <taxon>Ascomycota</taxon>
        <taxon>Pezizomycotina</taxon>
        <taxon>Dothideomycetes</taxon>
        <taxon>Pleosporomycetidae</taxon>
        <taxon>Pleosporales</taxon>
        <taxon>Pleosporineae</taxon>
        <taxon>Pleosporaceae</taxon>
        <taxon>Bipolaris</taxon>
    </lineage>
</organism>
<sequence length="540" mass="61571">MSTREQNSTFRHSPSRPGEDVTTKSRKVVTSPRTKLHRARPRVMLLTACLVYLTTTLFAFQISVASVLNLISPEYERFNDQLQAHSSALRKEQIVYSRLDNVLSSELNRGFMETHEDCLVRGLERANHELIGLGFRYPDVRKQVMEWTMENCGRLQHAPQVVNEEPTPQEAVLTYWASLGYRARRIAKKTLELVKQKLGWIFCRRQDSDQHEDTSRTEHVAANEYMRTDDSISSERVLPKVPFGFALQCQPDLPCRLFYPAGSTADSQELHVSPETLEKLEQWTAELFTFNTTLDQMRSIISQTLRVVVYLEIFFLGLSVITFIYSLTIKSDSSHSHTGTEATYLIKSMMIEHLSVAAAFTLDKYPEIFPNIRSALIFAFIITTLGLNMVLKFLISRSQLETISNIFQSLQGLYLILRNRDVPGDEYTSEIGDEVNTGTEDKTPNPEPTSQKKKESIASPIPRSPLKPHHRFADPTTTVQEDIRRSRELLRQERTKQQTASDDTEGDTGFDTDSESENDAFVHIAIDAAHQVSISDEPTW</sequence>
<feature type="region of interest" description="Disordered" evidence="1">
    <location>
        <begin position="426"/>
        <end position="521"/>
    </location>
</feature>
<dbReference type="GeneID" id="19150027"/>
<protein>
    <submittedName>
        <fullName evidence="3">Uncharacterized protein</fullName>
    </submittedName>
</protein>
<feature type="compositionally biased region" description="Polar residues" evidence="1">
    <location>
        <begin position="1"/>
        <end position="12"/>
    </location>
</feature>
<dbReference type="OrthoDB" id="3801569at2759"/>
<feature type="region of interest" description="Disordered" evidence="1">
    <location>
        <begin position="1"/>
        <end position="33"/>
    </location>
</feature>
<dbReference type="HOGENOM" id="CLU_498743_0_0_1"/>
<feature type="transmembrane region" description="Helical" evidence="2">
    <location>
        <begin position="375"/>
        <end position="395"/>
    </location>
</feature>
<reference evidence="3 4" key="1">
    <citation type="journal article" date="2013" name="PLoS Genet.">
        <title>Comparative genome structure, secondary metabolite, and effector coding capacity across Cochliobolus pathogens.</title>
        <authorList>
            <person name="Condon B.J."/>
            <person name="Leng Y."/>
            <person name="Wu D."/>
            <person name="Bushley K.E."/>
            <person name="Ohm R.A."/>
            <person name="Otillar R."/>
            <person name="Martin J."/>
            <person name="Schackwitz W."/>
            <person name="Grimwood J."/>
            <person name="MohdZainudin N."/>
            <person name="Xue C."/>
            <person name="Wang R."/>
            <person name="Manning V.A."/>
            <person name="Dhillon B."/>
            <person name="Tu Z.J."/>
            <person name="Steffenson B.J."/>
            <person name="Salamov A."/>
            <person name="Sun H."/>
            <person name="Lowry S."/>
            <person name="LaButti K."/>
            <person name="Han J."/>
            <person name="Copeland A."/>
            <person name="Lindquist E."/>
            <person name="Barry K."/>
            <person name="Schmutz J."/>
            <person name="Baker S.E."/>
            <person name="Ciuffetti L.M."/>
            <person name="Grigoriev I.V."/>
            <person name="Zhong S."/>
            <person name="Turgeon B.G."/>
        </authorList>
    </citation>
    <scope>NUCLEOTIDE SEQUENCE [LARGE SCALE GENOMIC DNA]</scope>
    <source>
        <strain evidence="3 4">26-R-13</strain>
    </source>
</reference>
<dbReference type="KEGG" id="bze:COCCADRAFT_5165"/>
<evidence type="ECO:0000256" key="2">
    <source>
        <dbReference type="SAM" id="Phobius"/>
    </source>
</evidence>
<gene>
    <name evidence="3" type="ORF">COCCADRAFT_5165</name>
</gene>
<feature type="transmembrane region" description="Helical" evidence="2">
    <location>
        <begin position="43"/>
        <end position="71"/>
    </location>
</feature>
<evidence type="ECO:0000313" key="3">
    <source>
        <dbReference type="EMBL" id="EUC33228.1"/>
    </source>
</evidence>
<dbReference type="EMBL" id="KI964614">
    <property type="protein sequence ID" value="EUC33228.1"/>
    <property type="molecule type" value="Genomic_DNA"/>
</dbReference>
<feature type="compositionally biased region" description="Acidic residues" evidence="1">
    <location>
        <begin position="502"/>
        <end position="518"/>
    </location>
</feature>
<evidence type="ECO:0000313" key="4">
    <source>
        <dbReference type="Proteomes" id="UP000053841"/>
    </source>
</evidence>
<evidence type="ECO:0000256" key="1">
    <source>
        <dbReference type="SAM" id="MobiDB-lite"/>
    </source>
</evidence>
<proteinExistence type="predicted"/>
<keyword evidence="4" id="KW-1185">Reference proteome</keyword>
<keyword evidence="2" id="KW-0812">Transmembrane</keyword>
<dbReference type="Proteomes" id="UP000053841">
    <property type="component" value="Unassembled WGS sequence"/>
</dbReference>
<feature type="transmembrane region" description="Helical" evidence="2">
    <location>
        <begin position="307"/>
        <end position="327"/>
    </location>
</feature>
<dbReference type="RefSeq" id="XP_007712426.1">
    <property type="nucleotide sequence ID" value="XM_007714236.1"/>
</dbReference>
<feature type="compositionally biased region" description="Basic and acidic residues" evidence="1">
    <location>
        <begin position="439"/>
        <end position="456"/>
    </location>
</feature>
<feature type="compositionally biased region" description="Basic and acidic residues" evidence="1">
    <location>
        <begin position="481"/>
        <end position="496"/>
    </location>
</feature>
<name>W6Y5Z0_COCC2</name>
<accession>W6Y5Z0</accession>
<keyword evidence="2" id="KW-0472">Membrane</keyword>
<dbReference type="AlphaFoldDB" id="W6Y5Z0"/>